<dbReference type="OrthoDB" id="3114260at2759"/>
<gene>
    <name evidence="1" type="ORF">CVT26_007531</name>
</gene>
<reference evidence="1 2" key="1">
    <citation type="journal article" date="2018" name="Evol. Lett.">
        <title>Horizontal gene cluster transfer increased hallucinogenic mushroom diversity.</title>
        <authorList>
            <person name="Reynolds H.T."/>
            <person name="Vijayakumar V."/>
            <person name="Gluck-Thaler E."/>
            <person name="Korotkin H.B."/>
            <person name="Matheny P.B."/>
            <person name="Slot J.C."/>
        </authorList>
    </citation>
    <scope>NUCLEOTIDE SEQUENCE [LARGE SCALE GENOMIC DNA]</scope>
    <source>
        <strain evidence="1 2">SRW20</strain>
    </source>
</reference>
<evidence type="ECO:0000313" key="2">
    <source>
        <dbReference type="Proteomes" id="UP000284706"/>
    </source>
</evidence>
<dbReference type="InParanoid" id="A0A409W8C6"/>
<comment type="caution">
    <text evidence="1">The sequence shown here is derived from an EMBL/GenBank/DDBJ whole genome shotgun (WGS) entry which is preliminary data.</text>
</comment>
<protein>
    <recommendedName>
        <fullName evidence="3">F-box domain-containing protein</fullName>
    </recommendedName>
</protein>
<accession>A0A409W8C6</accession>
<proteinExistence type="predicted"/>
<dbReference type="AlphaFoldDB" id="A0A409W8C6"/>
<dbReference type="Proteomes" id="UP000284706">
    <property type="component" value="Unassembled WGS sequence"/>
</dbReference>
<evidence type="ECO:0000313" key="1">
    <source>
        <dbReference type="EMBL" id="PPQ74715.1"/>
    </source>
</evidence>
<sequence>MPRLLDRLCIRSTPRPPSVWDGFPNLIEEFAYHLHRDTDALRRMSIVSRLFSHAAQKVLFQSISIMDGYTVEQWRLRLRHLKAYHKKHPTRPFFLFIKELSFSLIAYQYQNPSVVDLILELQVFLINLETIRVFGYDGLLCIYPDCKWFSDLVNLTGPAVLSFNGTLIPEYIMEFSYPTVRRLEFHCCRIFYTEEELPPDLPRQPFLDARVILSADGKGWNRVKEIVSTALNSETLHLVKGAKGLDQFVLRAVFNQLRTTPDMELKVNITNISRLVLRVPPFSLIEVPWFIQEIVPQAFFLEEMEIFYEEGWEELFRLNTIFDVAERAGTGCRNHPHHGSICTPSAIRRT</sequence>
<organism evidence="1 2">
    <name type="scientific">Gymnopilus dilepis</name>
    <dbReference type="NCBI Taxonomy" id="231916"/>
    <lineage>
        <taxon>Eukaryota</taxon>
        <taxon>Fungi</taxon>
        <taxon>Dikarya</taxon>
        <taxon>Basidiomycota</taxon>
        <taxon>Agaricomycotina</taxon>
        <taxon>Agaricomycetes</taxon>
        <taxon>Agaricomycetidae</taxon>
        <taxon>Agaricales</taxon>
        <taxon>Agaricineae</taxon>
        <taxon>Hymenogastraceae</taxon>
        <taxon>Gymnopilus</taxon>
    </lineage>
</organism>
<name>A0A409W8C6_9AGAR</name>
<dbReference type="EMBL" id="NHYE01005319">
    <property type="protein sequence ID" value="PPQ74715.1"/>
    <property type="molecule type" value="Genomic_DNA"/>
</dbReference>
<evidence type="ECO:0008006" key="3">
    <source>
        <dbReference type="Google" id="ProtNLM"/>
    </source>
</evidence>
<keyword evidence="2" id="KW-1185">Reference proteome</keyword>